<dbReference type="RefSeq" id="WP_005939595.1">
    <property type="nucleotide sequence ID" value="NZ_BQNO01000001.1"/>
</dbReference>
<dbReference type="GeneID" id="60062316"/>
<dbReference type="InterPro" id="IPR025534">
    <property type="entry name" value="DUF4420"/>
</dbReference>
<sequence length="303" mass="34903">MKNKLSTTFSQGFQSGTFIRVGENRDLSLFVGKDEKGNYAFDFRGTYVPVRISQSDVITVQQGKSGENYILRFSLCNSELLEYFSTFCQDLLDSTEAIKDDEDAYKTLCSRYFSWKKLFRPNNGGMNDNEVMGLIGELLFMQDYMIPHYGVDMALDSWMGPEKTHKDYSTESVWYEIKAISAGKDSVKISSLEQLDGDDEGYLAIYCLEKMSPTFSGIKLNVLVQNLMAKMGTAQNRETFMSKLSMYEFDFSPEYDKFVFTNVGFSMYNVSNDFPRLCRKNIPNAINRIQYEIFLSELEEYKL</sequence>
<evidence type="ECO:0000313" key="1">
    <source>
        <dbReference type="EMBL" id="CUP11960.1"/>
    </source>
</evidence>
<gene>
    <name evidence="1" type="ORF">ERS852510_00885</name>
</gene>
<name>A0A174RFL3_BACUN</name>
<proteinExistence type="predicted"/>
<evidence type="ECO:0008006" key="3">
    <source>
        <dbReference type="Google" id="ProtNLM"/>
    </source>
</evidence>
<organism evidence="1 2">
    <name type="scientific">Bacteroides uniformis</name>
    <dbReference type="NCBI Taxonomy" id="820"/>
    <lineage>
        <taxon>Bacteria</taxon>
        <taxon>Pseudomonadati</taxon>
        <taxon>Bacteroidota</taxon>
        <taxon>Bacteroidia</taxon>
        <taxon>Bacteroidales</taxon>
        <taxon>Bacteroidaceae</taxon>
        <taxon>Bacteroides</taxon>
    </lineage>
</organism>
<dbReference type="AlphaFoldDB" id="A0A174RFL3"/>
<protein>
    <recommendedName>
        <fullName evidence="3">PD-(D/E)XK motif protein</fullName>
    </recommendedName>
</protein>
<evidence type="ECO:0000313" key="2">
    <source>
        <dbReference type="Proteomes" id="UP000095766"/>
    </source>
</evidence>
<dbReference type="Pfam" id="PF14390">
    <property type="entry name" value="DUF4420"/>
    <property type="match status" value="1"/>
</dbReference>
<accession>A0A174RFL3</accession>
<reference evidence="1 2" key="1">
    <citation type="submission" date="2015-09" db="EMBL/GenBank/DDBJ databases">
        <authorList>
            <consortium name="Pathogen Informatics"/>
        </authorList>
    </citation>
    <scope>NUCLEOTIDE SEQUENCE [LARGE SCALE GENOMIC DNA]</scope>
    <source>
        <strain evidence="1 2">2789STDY5834898</strain>
    </source>
</reference>
<dbReference type="EMBL" id="CZAO01000003">
    <property type="protein sequence ID" value="CUP11960.1"/>
    <property type="molecule type" value="Genomic_DNA"/>
</dbReference>
<dbReference type="Proteomes" id="UP000095766">
    <property type="component" value="Unassembled WGS sequence"/>
</dbReference>